<organism evidence="2 3">
    <name type="scientific">Rubroshorea leprosula</name>
    <dbReference type="NCBI Taxonomy" id="152421"/>
    <lineage>
        <taxon>Eukaryota</taxon>
        <taxon>Viridiplantae</taxon>
        <taxon>Streptophyta</taxon>
        <taxon>Embryophyta</taxon>
        <taxon>Tracheophyta</taxon>
        <taxon>Spermatophyta</taxon>
        <taxon>Magnoliopsida</taxon>
        <taxon>eudicotyledons</taxon>
        <taxon>Gunneridae</taxon>
        <taxon>Pentapetalae</taxon>
        <taxon>rosids</taxon>
        <taxon>malvids</taxon>
        <taxon>Malvales</taxon>
        <taxon>Dipterocarpaceae</taxon>
        <taxon>Rubroshorea</taxon>
    </lineage>
</organism>
<sequence>MKLRRKACSLWAISWLGLLNCVYCDCSIKTLAAVLYGWIGCPYSVQKNKTVCISS</sequence>
<accession>A0AAV5LUH9</accession>
<feature type="chain" id="PRO_5043977733" evidence="1">
    <location>
        <begin position="25"/>
        <end position="55"/>
    </location>
</feature>
<dbReference type="AlphaFoldDB" id="A0AAV5LUH9"/>
<keyword evidence="3" id="KW-1185">Reference proteome</keyword>
<keyword evidence="1" id="KW-0732">Signal</keyword>
<dbReference type="Proteomes" id="UP001054252">
    <property type="component" value="Unassembled WGS sequence"/>
</dbReference>
<evidence type="ECO:0000313" key="2">
    <source>
        <dbReference type="EMBL" id="GKV40413.1"/>
    </source>
</evidence>
<protein>
    <submittedName>
        <fullName evidence="2">Uncharacterized protein</fullName>
    </submittedName>
</protein>
<feature type="signal peptide" evidence="1">
    <location>
        <begin position="1"/>
        <end position="24"/>
    </location>
</feature>
<gene>
    <name evidence="2" type="ORF">SLEP1_g48065</name>
</gene>
<name>A0AAV5LUH9_9ROSI</name>
<comment type="caution">
    <text evidence="2">The sequence shown here is derived from an EMBL/GenBank/DDBJ whole genome shotgun (WGS) entry which is preliminary data.</text>
</comment>
<dbReference type="EMBL" id="BPVZ01000141">
    <property type="protein sequence ID" value="GKV40413.1"/>
    <property type="molecule type" value="Genomic_DNA"/>
</dbReference>
<evidence type="ECO:0000313" key="3">
    <source>
        <dbReference type="Proteomes" id="UP001054252"/>
    </source>
</evidence>
<evidence type="ECO:0000256" key="1">
    <source>
        <dbReference type="SAM" id="SignalP"/>
    </source>
</evidence>
<reference evidence="2 3" key="1">
    <citation type="journal article" date="2021" name="Commun. Biol.">
        <title>The genome of Shorea leprosula (Dipterocarpaceae) highlights the ecological relevance of drought in aseasonal tropical rainforests.</title>
        <authorList>
            <person name="Ng K.K.S."/>
            <person name="Kobayashi M.J."/>
            <person name="Fawcett J.A."/>
            <person name="Hatakeyama M."/>
            <person name="Paape T."/>
            <person name="Ng C.H."/>
            <person name="Ang C.C."/>
            <person name="Tnah L.H."/>
            <person name="Lee C.T."/>
            <person name="Nishiyama T."/>
            <person name="Sese J."/>
            <person name="O'Brien M.J."/>
            <person name="Copetti D."/>
            <person name="Mohd Noor M.I."/>
            <person name="Ong R.C."/>
            <person name="Putra M."/>
            <person name="Sireger I.Z."/>
            <person name="Indrioko S."/>
            <person name="Kosugi Y."/>
            <person name="Izuno A."/>
            <person name="Isagi Y."/>
            <person name="Lee S.L."/>
            <person name="Shimizu K.K."/>
        </authorList>
    </citation>
    <scope>NUCLEOTIDE SEQUENCE [LARGE SCALE GENOMIC DNA]</scope>
    <source>
        <strain evidence="2">214</strain>
    </source>
</reference>
<proteinExistence type="predicted"/>